<dbReference type="Gene3D" id="3.40.50.1820">
    <property type="entry name" value="alpha/beta hydrolase"/>
    <property type="match status" value="1"/>
</dbReference>
<evidence type="ECO:0000259" key="1">
    <source>
        <dbReference type="Pfam" id="PF00135"/>
    </source>
</evidence>
<proteinExistence type="predicted"/>
<dbReference type="SUPFAM" id="SSF53474">
    <property type="entry name" value="alpha/beta-Hydrolases"/>
    <property type="match status" value="1"/>
</dbReference>
<accession>E4X0Y9</accession>
<reference evidence="2" key="1">
    <citation type="journal article" date="2010" name="Science">
        <title>Plasticity of animal genome architecture unmasked by rapid evolution of a pelagic tunicate.</title>
        <authorList>
            <person name="Denoeud F."/>
            <person name="Henriet S."/>
            <person name="Mungpakdee S."/>
            <person name="Aury J.M."/>
            <person name="Da Silva C."/>
            <person name="Brinkmann H."/>
            <person name="Mikhaleva J."/>
            <person name="Olsen L.C."/>
            <person name="Jubin C."/>
            <person name="Canestro C."/>
            <person name="Bouquet J.M."/>
            <person name="Danks G."/>
            <person name="Poulain J."/>
            <person name="Campsteijn C."/>
            <person name="Adamski M."/>
            <person name="Cross I."/>
            <person name="Yadetie F."/>
            <person name="Muffato M."/>
            <person name="Louis A."/>
            <person name="Butcher S."/>
            <person name="Tsagkogeorga G."/>
            <person name="Konrad A."/>
            <person name="Singh S."/>
            <person name="Jensen M.F."/>
            <person name="Cong E.H."/>
            <person name="Eikeseth-Otteraa H."/>
            <person name="Noel B."/>
            <person name="Anthouard V."/>
            <person name="Porcel B.M."/>
            <person name="Kachouri-Lafond R."/>
            <person name="Nishino A."/>
            <person name="Ugolini M."/>
            <person name="Chourrout P."/>
            <person name="Nishida H."/>
            <person name="Aasland R."/>
            <person name="Huzurbazar S."/>
            <person name="Westhof E."/>
            <person name="Delsuc F."/>
            <person name="Lehrach H."/>
            <person name="Reinhardt R."/>
            <person name="Weissenbach J."/>
            <person name="Roy S.W."/>
            <person name="Artiguenave F."/>
            <person name="Postlethwait J.H."/>
            <person name="Manak J.R."/>
            <person name="Thompson E.M."/>
            <person name="Jaillon O."/>
            <person name="Du Pasquier L."/>
            <person name="Boudinot P."/>
            <person name="Liberles D.A."/>
            <person name="Volff J.N."/>
            <person name="Philippe H."/>
            <person name="Lenhard B."/>
            <person name="Roest Crollius H."/>
            <person name="Wincker P."/>
            <person name="Chourrout D."/>
        </authorList>
    </citation>
    <scope>NUCLEOTIDE SEQUENCE [LARGE SCALE GENOMIC DNA]</scope>
</reference>
<dbReference type="InterPro" id="IPR002018">
    <property type="entry name" value="CarbesteraseB"/>
</dbReference>
<sequence length="492" mass="56470">MPIRWTDNGAVIGRENEETGVEEYLGIPFAKIQNLEDLKFSSESELRLDVYVPPTASSIKKDKLPVMVYIHGGSLLNGGPAEYPGNTYLPKIGNVVLVVIQYRLGLMGFYSYKDGEKIVGNFGLYDQISALEWVKLNIEHFNGDRTNVTIFGESAGAFSCDALIRSKFQKKSLFHRAIVQSGSLLSTWCPQTPASRRKAVDRYCNILSVSSETELKNALLKMTTKELIEFEKKHMYGARGGDRFLIVADDEIVQKDFYNFKNEMKMPLYYGRQTSEGEYLLTRGFPGFKEGEMTSEICRKIMKNQIENWEIVCTDSLLDEILELYKELDEDGNIIFPKTFGRWYGDWLIGSGVFMMAQNVNTFTYEFDVIPIWFHSEEHKGNCQIKPKWSEGDHADDLPYVFGWVLGDKPGQEIIPTELDKKLSRKVIKDWSAFASGIEPVCNEFTKSFDDVAIYTNLPKMRKIDNEKYEKKTALFRKVFEERCAKFQNCDY</sequence>
<dbReference type="PANTHER" id="PTHR11559">
    <property type="entry name" value="CARBOXYLESTERASE"/>
    <property type="match status" value="1"/>
</dbReference>
<dbReference type="AlphaFoldDB" id="E4X0Y9"/>
<organism evidence="2">
    <name type="scientific">Oikopleura dioica</name>
    <name type="common">Tunicate</name>
    <dbReference type="NCBI Taxonomy" id="34765"/>
    <lineage>
        <taxon>Eukaryota</taxon>
        <taxon>Metazoa</taxon>
        <taxon>Chordata</taxon>
        <taxon>Tunicata</taxon>
        <taxon>Appendicularia</taxon>
        <taxon>Copelata</taxon>
        <taxon>Oikopleuridae</taxon>
        <taxon>Oikopleura</taxon>
    </lineage>
</organism>
<name>E4X0Y9_OIKDI</name>
<dbReference type="InterPro" id="IPR050309">
    <property type="entry name" value="Type-B_Carboxylest/Lipase"/>
</dbReference>
<dbReference type="ESTHER" id="oikdi-e4x0y9">
    <property type="family name" value="Carb_B_Chordata"/>
</dbReference>
<evidence type="ECO:0000313" key="3">
    <source>
        <dbReference type="Proteomes" id="UP000001307"/>
    </source>
</evidence>
<dbReference type="Proteomes" id="UP000001307">
    <property type="component" value="Unassembled WGS sequence"/>
</dbReference>
<gene>
    <name evidence="2" type="ORF">GSOID_T00014947001</name>
</gene>
<dbReference type="InParanoid" id="E4X0Y9"/>
<dbReference type="InterPro" id="IPR029058">
    <property type="entry name" value="AB_hydrolase_fold"/>
</dbReference>
<dbReference type="EMBL" id="FN653020">
    <property type="protein sequence ID" value="CBY23024.1"/>
    <property type="molecule type" value="Genomic_DNA"/>
</dbReference>
<evidence type="ECO:0000313" key="2">
    <source>
        <dbReference type="EMBL" id="CBY23024.1"/>
    </source>
</evidence>
<keyword evidence="3" id="KW-1185">Reference proteome</keyword>
<feature type="domain" description="Carboxylesterase type B" evidence="1">
    <location>
        <begin position="41"/>
        <end position="473"/>
    </location>
</feature>
<protein>
    <recommendedName>
        <fullName evidence="1">Carboxylesterase type B domain-containing protein</fullName>
    </recommendedName>
</protein>
<dbReference type="OrthoDB" id="3200163at2759"/>
<dbReference type="Pfam" id="PF00135">
    <property type="entry name" value="COesterase"/>
    <property type="match status" value="1"/>
</dbReference>